<evidence type="ECO:0000313" key="19">
    <source>
        <dbReference type="Proteomes" id="UP000236655"/>
    </source>
</evidence>
<feature type="compositionally biased region" description="Polar residues" evidence="16">
    <location>
        <begin position="569"/>
        <end position="591"/>
    </location>
</feature>
<organism evidence="18 19">
    <name type="scientific">Aquella oligotrophica</name>
    <dbReference type="NCBI Taxonomy" id="2067065"/>
    <lineage>
        <taxon>Bacteria</taxon>
        <taxon>Pseudomonadati</taxon>
        <taxon>Pseudomonadota</taxon>
        <taxon>Betaproteobacteria</taxon>
        <taxon>Neisseriales</taxon>
        <taxon>Neisseriaceae</taxon>
        <taxon>Aquella</taxon>
    </lineage>
</organism>
<evidence type="ECO:0000256" key="15">
    <source>
        <dbReference type="HAMAP-Rule" id="MF_00970"/>
    </source>
</evidence>
<dbReference type="InterPro" id="IPR028878">
    <property type="entry name" value="RNase_E"/>
</dbReference>
<evidence type="ECO:0000256" key="3">
    <source>
        <dbReference type="ARBA" id="ARBA00022490"/>
    </source>
</evidence>
<keyword evidence="15" id="KW-0862">Zinc</keyword>
<dbReference type="GO" id="GO:0005737">
    <property type="term" value="C:cytoplasm"/>
    <property type="evidence" value="ECO:0007669"/>
    <property type="project" value="UniProtKB-SubCell"/>
</dbReference>
<evidence type="ECO:0000256" key="5">
    <source>
        <dbReference type="ARBA" id="ARBA00022552"/>
    </source>
</evidence>
<dbReference type="RefSeq" id="WP_102950294.1">
    <property type="nucleotide sequence ID" value="NZ_CP024847.1"/>
</dbReference>
<feature type="binding site" evidence="15">
    <location>
        <position position="401"/>
    </location>
    <ligand>
        <name>Zn(2+)</name>
        <dbReference type="ChEBI" id="CHEBI:29105"/>
        <note>ligand shared between dimeric partners</note>
    </ligand>
</feature>
<feature type="domain" description="S1 motif" evidence="17">
    <location>
        <begin position="39"/>
        <end position="117"/>
    </location>
</feature>
<keyword evidence="13 15" id="KW-0694">RNA-binding</keyword>
<dbReference type="PROSITE" id="PS50126">
    <property type="entry name" value="S1"/>
    <property type="match status" value="1"/>
</dbReference>
<dbReference type="HAMAP" id="MF_00970">
    <property type="entry name" value="RNase_E"/>
    <property type="match status" value="1"/>
</dbReference>
<dbReference type="Pfam" id="PF20833">
    <property type="entry name" value="RNase_E_G_Thio"/>
    <property type="match status" value="1"/>
</dbReference>
<keyword evidence="7 15" id="KW-0540">Nuclease</keyword>
<dbReference type="GO" id="GO:0008270">
    <property type="term" value="F:zinc ion binding"/>
    <property type="evidence" value="ECO:0007669"/>
    <property type="project" value="UniProtKB-UniRule"/>
</dbReference>
<dbReference type="InterPro" id="IPR004659">
    <property type="entry name" value="RNase_E/G"/>
</dbReference>
<evidence type="ECO:0000256" key="2">
    <source>
        <dbReference type="ARBA" id="ARBA00022475"/>
    </source>
</evidence>
<keyword evidence="14 15" id="KW-0472">Membrane</keyword>
<feature type="region of interest" description="Required for zinc-mediated homotetramerization and catalytic activity" evidence="15">
    <location>
        <begin position="401"/>
        <end position="404"/>
    </location>
</feature>
<dbReference type="GO" id="GO:0019843">
    <property type="term" value="F:rRNA binding"/>
    <property type="evidence" value="ECO:0007669"/>
    <property type="project" value="UniProtKB-KW"/>
</dbReference>
<dbReference type="InterPro" id="IPR048583">
    <property type="entry name" value="RNase_E_G_thioredoxin-like"/>
</dbReference>
<comment type="function">
    <text evidence="15">Endoribonuclease that plays a central role in RNA processing and decay. Required for the maturation of 5S and 16S rRNAs and the majority of tRNAs. Also involved in the degradation of most mRNAs.</text>
</comment>
<evidence type="ECO:0000256" key="11">
    <source>
        <dbReference type="ARBA" id="ARBA00022801"/>
    </source>
</evidence>
<evidence type="ECO:0000256" key="6">
    <source>
        <dbReference type="ARBA" id="ARBA00022694"/>
    </source>
</evidence>
<dbReference type="InterPro" id="IPR012340">
    <property type="entry name" value="NA-bd_OB-fold"/>
</dbReference>
<keyword evidence="6 15" id="KW-0819">tRNA processing</keyword>
<comment type="cofactor">
    <cofactor evidence="15">
        <name>Mg(2+)</name>
        <dbReference type="ChEBI" id="CHEBI:18420"/>
    </cofactor>
    <text evidence="15">Binds 1 Mg(2+) ion per subunit.</text>
</comment>
<comment type="similarity">
    <text evidence="15">Belongs to the RNase E/G family. RNase E subfamily.</text>
</comment>
<dbReference type="NCBIfam" id="TIGR00757">
    <property type="entry name" value="RNaseEG"/>
    <property type="match status" value="1"/>
</dbReference>
<dbReference type="GO" id="GO:0000049">
    <property type="term" value="F:tRNA binding"/>
    <property type="evidence" value="ECO:0007669"/>
    <property type="project" value="UniProtKB-KW"/>
</dbReference>
<evidence type="ECO:0000256" key="1">
    <source>
        <dbReference type="ARBA" id="ARBA00005663"/>
    </source>
</evidence>
<feature type="binding site" evidence="15">
    <location>
        <position position="404"/>
    </location>
    <ligand>
        <name>Zn(2+)</name>
        <dbReference type="ChEBI" id="CHEBI:29105"/>
        <note>ligand shared between dimeric partners</note>
    </ligand>
</feature>
<feature type="compositionally biased region" description="Basic and acidic residues" evidence="16">
    <location>
        <begin position="650"/>
        <end position="674"/>
    </location>
</feature>
<evidence type="ECO:0000256" key="10">
    <source>
        <dbReference type="ARBA" id="ARBA00022759"/>
    </source>
</evidence>
<dbReference type="Gene3D" id="2.40.50.140">
    <property type="entry name" value="Nucleic acid-binding proteins"/>
    <property type="match status" value="1"/>
</dbReference>
<dbReference type="SMART" id="SM00316">
    <property type="entry name" value="S1"/>
    <property type="match status" value="1"/>
</dbReference>
<keyword evidence="10 15" id="KW-0255">Endonuclease</keyword>
<dbReference type="SUPFAM" id="SSF50249">
    <property type="entry name" value="Nucleic acid-binding proteins"/>
    <property type="match status" value="1"/>
</dbReference>
<keyword evidence="11 15" id="KW-0378">Hydrolase</keyword>
<dbReference type="Proteomes" id="UP000236655">
    <property type="component" value="Chromosome"/>
</dbReference>
<dbReference type="EMBL" id="CP024847">
    <property type="protein sequence ID" value="AUR50994.1"/>
    <property type="molecule type" value="Genomic_DNA"/>
</dbReference>
<dbReference type="GO" id="GO:0009898">
    <property type="term" value="C:cytoplasmic side of plasma membrane"/>
    <property type="evidence" value="ECO:0007669"/>
    <property type="project" value="UniProtKB-UniRule"/>
</dbReference>
<proteinExistence type="inferred from homology"/>
<dbReference type="InterPro" id="IPR019307">
    <property type="entry name" value="RNA-bd_AU-1/RNase_E/G"/>
</dbReference>
<evidence type="ECO:0000256" key="14">
    <source>
        <dbReference type="ARBA" id="ARBA00023136"/>
    </source>
</evidence>
<dbReference type="GO" id="GO:0008033">
    <property type="term" value="P:tRNA processing"/>
    <property type="evidence" value="ECO:0007669"/>
    <property type="project" value="UniProtKB-UniRule"/>
</dbReference>
<keyword evidence="8 15" id="KW-0479">Metal-binding</keyword>
<sequence>MKRMLFNATYAEELRVATVDGQRLINFDIETSSKEQRRGNIYKGVVTRVEPSLEACFVDYGTEKQGFLPFKEIDFRYLPEVNGQRGRDFTKLPEGTELIVQVEKDERGNKGAALTSYITLPGRYLVLMPNNSRAGGISRRIEGDDRDELKSLMSQLEVPQGMSVILRTAALGRVVEELQWDLSYLLKLWSAIKTAATEQKGSFLIYQESSLVIRSIRDHFSPDITEVLIDTEEVYNQARQFMAHVMPNYAERIKFYRDDVPLFSRFQIEHQIESVYSRAVHLPSGGSIVIDHTEALTAVDVNSAKANKGADIETTALMTNLEAAEEVARQLRLRDLGGLVVVDFIDMENPRNQRDLENHFKLQLGLDRARIQMGKLSKFGLLELSRQRLQSSLDESSSIACPRCAGVGTIRGIESSSLHILRIIQEEAVKNGNHLSALHVQLPVDVATYLLNERRDDVAKIEARMKVKIVLIPNVHLNSPHYRIKKLSHDGYDSNFNKSSYNLVEVPEETPSYKAASNRLDANASKQPVVQGIQQTLPAPVIEPRKSKSLFGHLVKKIGELFAAKPETAKTTANKSPRNRTSASTQRNNNYRQRDGARGEKNSNTQREPRTEQITIDGQKVRPVAVNKSNDKIQTVRPSQPNAFVKAENKMEISIKPERNTEKTARPEKTERNRNNQRNNTKQNNIERKEIVAQSAYSPKASASQPIKAKLVPEEGLNIANKTSSPQTIFAASASGAVVATVIASPIIADLKEAKDAIKIEINSEPIKVDPPIYTLEPVELGGLELVSTKEELLTVETPQIAEIKVTRFSDIVIEEKVVDPNIVYQQVETRSS</sequence>
<feature type="region of interest" description="Disordered" evidence="16">
    <location>
        <begin position="650"/>
        <end position="688"/>
    </location>
</feature>
<evidence type="ECO:0000259" key="17">
    <source>
        <dbReference type="PROSITE" id="PS50126"/>
    </source>
</evidence>
<comment type="catalytic activity">
    <reaction evidence="15">
        <text>Endonucleolytic cleavage of single-stranded RNA in A- and U-rich regions.</text>
        <dbReference type="EC" id="3.1.26.12"/>
    </reaction>
</comment>
<protein>
    <recommendedName>
        <fullName evidence="15">Ribonuclease E</fullName>
        <shortName evidence="15">RNase E</shortName>
        <ecNumber evidence="15">3.1.26.12</ecNumber>
    </recommendedName>
</protein>
<keyword evidence="9 15" id="KW-0699">rRNA-binding</keyword>
<comment type="subunit">
    <text evidence="15">Homotetramer formed by a dimer of dimers.</text>
</comment>
<feature type="region of interest" description="Disordered" evidence="16">
    <location>
        <begin position="566"/>
        <end position="638"/>
    </location>
</feature>
<keyword evidence="4 15" id="KW-0997">Cell inner membrane</keyword>
<dbReference type="PANTHER" id="PTHR30001">
    <property type="entry name" value="RIBONUCLEASE"/>
    <property type="match status" value="1"/>
</dbReference>
<comment type="cofactor">
    <cofactor evidence="15">
        <name>Zn(2+)</name>
        <dbReference type="ChEBI" id="CHEBI:29105"/>
    </cofactor>
    <text evidence="15">Binds 2 Zn(2+) ions per homotetramer.</text>
</comment>
<accession>A0A2I7N3F7</accession>
<dbReference type="KEGG" id="nba:CUN60_01295"/>
<evidence type="ECO:0000256" key="8">
    <source>
        <dbReference type="ARBA" id="ARBA00022723"/>
    </source>
</evidence>
<dbReference type="GO" id="GO:0008995">
    <property type="term" value="F:ribonuclease E activity"/>
    <property type="evidence" value="ECO:0007669"/>
    <property type="project" value="UniProtKB-EC"/>
</dbReference>
<dbReference type="Pfam" id="PF10150">
    <property type="entry name" value="RNase_E_G"/>
    <property type="match status" value="1"/>
</dbReference>
<reference evidence="19" key="1">
    <citation type="submission" date="2017-11" db="EMBL/GenBank/DDBJ databases">
        <authorList>
            <person name="Chan K.G."/>
            <person name="Lee L.S."/>
        </authorList>
    </citation>
    <scope>NUCLEOTIDE SEQUENCE [LARGE SCALE GENOMIC DNA]</scope>
    <source>
        <strain evidence="19">DSM 100970</strain>
    </source>
</reference>
<evidence type="ECO:0000256" key="13">
    <source>
        <dbReference type="ARBA" id="ARBA00022884"/>
    </source>
</evidence>
<dbReference type="CDD" id="cd04453">
    <property type="entry name" value="S1_RNase_E"/>
    <property type="match status" value="1"/>
</dbReference>
<feature type="compositionally biased region" description="Basic and acidic residues" evidence="16">
    <location>
        <begin position="592"/>
        <end position="611"/>
    </location>
</feature>
<keyword evidence="3 15" id="KW-0963">Cytoplasm</keyword>
<evidence type="ECO:0000256" key="12">
    <source>
        <dbReference type="ARBA" id="ARBA00022842"/>
    </source>
</evidence>
<dbReference type="OrthoDB" id="9804278at2"/>
<evidence type="ECO:0000256" key="7">
    <source>
        <dbReference type="ARBA" id="ARBA00022722"/>
    </source>
</evidence>
<evidence type="ECO:0000256" key="9">
    <source>
        <dbReference type="ARBA" id="ARBA00022730"/>
    </source>
</evidence>
<keyword evidence="5 15" id="KW-0698">rRNA processing</keyword>
<feature type="binding site" evidence="15">
    <location>
        <position position="343"/>
    </location>
    <ligand>
        <name>Mg(2+)</name>
        <dbReference type="ChEBI" id="CHEBI:18420"/>
        <note>catalytic</note>
    </ligand>
</feature>
<comment type="subcellular location">
    <subcellularLocation>
        <location evidence="15">Cytoplasm</location>
    </subcellularLocation>
    <subcellularLocation>
        <location evidence="15">Cell inner membrane</location>
        <topology evidence="15">Peripheral membrane protein</topology>
        <orientation evidence="15">Cytoplasmic side</orientation>
    </subcellularLocation>
</comment>
<dbReference type="GO" id="GO:0000287">
    <property type="term" value="F:magnesium ion binding"/>
    <property type="evidence" value="ECO:0007669"/>
    <property type="project" value="UniProtKB-UniRule"/>
</dbReference>
<dbReference type="InterPro" id="IPR003029">
    <property type="entry name" value="S1_domain"/>
</dbReference>
<dbReference type="PANTHER" id="PTHR30001:SF1">
    <property type="entry name" value="RIBONUCLEASE E_G-LIKE PROTEIN, CHLOROPLASTIC"/>
    <property type="match status" value="1"/>
</dbReference>
<gene>
    <name evidence="15" type="primary">rne</name>
    <name evidence="18" type="ORF">CUN60_01295</name>
</gene>
<dbReference type="EC" id="3.1.26.12" evidence="15"/>
<feature type="binding site" evidence="15">
    <location>
        <position position="300"/>
    </location>
    <ligand>
        <name>Mg(2+)</name>
        <dbReference type="ChEBI" id="CHEBI:18420"/>
        <note>catalytic</note>
    </ligand>
</feature>
<dbReference type="GO" id="GO:0006364">
    <property type="term" value="P:rRNA processing"/>
    <property type="evidence" value="ECO:0007669"/>
    <property type="project" value="UniProtKB-UniRule"/>
</dbReference>
<evidence type="ECO:0000313" key="18">
    <source>
        <dbReference type="EMBL" id="AUR50994.1"/>
    </source>
</evidence>
<dbReference type="Gene3D" id="3.40.1260.20">
    <property type="entry name" value="Ribonuclease E, catalytic domain"/>
    <property type="match status" value="1"/>
</dbReference>
<keyword evidence="19" id="KW-1185">Reference proteome</keyword>
<name>A0A2I7N3F7_9NEIS</name>
<comment type="similarity">
    <text evidence="1">Belongs to the RNase E/G family. RNase G subfamily.</text>
</comment>
<keyword evidence="12 15" id="KW-0460">Magnesium</keyword>
<evidence type="ECO:0000256" key="16">
    <source>
        <dbReference type="SAM" id="MobiDB-lite"/>
    </source>
</evidence>
<evidence type="ECO:0000256" key="4">
    <source>
        <dbReference type="ARBA" id="ARBA00022519"/>
    </source>
</evidence>
<dbReference type="GO" id="GO:0006402">
    <property type="term" value="P:mRNA catabolic process"/>
    <property type="evidence" value="ECO:0007669"/>
    <property type="project" value="UniProtKB-UniRule"/>
</dbReference>
<keyword evidence="15" id="KW-0820">tRNA-binding</keyword>
<dbReference type="AlphaFoldDB" id="A0A2I7N3F7"/>
<keyword evidence="2 15" id="KW-1003">Cell membrane</keyword>